<sequence>MILTNHAKERIAKRLVKKRKLDRIYSALFSFLRDAVRVEIEDTVIFTNGKKTLVAVKLNGELLDLKEIVERVRDIEDTYECVFWDKKLVKITKPRKFLCEIPPGKYYFYINREKKSMYIGTQEPLLALTFRPAKRWERVLFYFS</sequence>
<evidence type="ECO:0000313" key="2">
    <source>
        <dbReference type="EMBL" id="CUX78858.1"/>
    </source>
</evidence>
<proteinExistence type="predicted"/>
<organism evidence="2 3">
    <name type="scientific">Thermococcus chitonophagus</name>
    <dbReference type="NCBI Taxonomy" id="54262"/>
    <lineage>
        <taxon>Archaea</taxon>
        <taxon>Methanobacteriati</taxon>
        <taxon>Methanobacteriota</taxon>
        <taxon>Thermococci</taxon>
        <taxon>Thermococcales</taxon>
        <taxon>Thermococcaceae</taxon>
        <taxon>Thermococcus</taxon>
    </lineage>
</organism>
<dbReference type="GeneID" id="33321570"/>
<dbReference type="STRING" id="54262.CHITON_2079"/>
<dbReference type="EMBL" id="CP015193">
    <property type="protein sequence ID" value="ASJ16174.1"/>
    <property type="molecule type" value="Genomic_DNA"/>
</dbReference>
<dbReference type="AlphaFoldDB" id="A0A161K9X8"/>
<evidence type="ECO:0000313" key="3">
    <source>
        <dbReference type="Proteomes" id="UP000093069"/>
    </source>
</evidence>
<evidence type="ECO:0000313" key="4">
    <source>
        <dbReference type="Proteomes" id="UP000250189"/>
    </source>
</evidence>
<dbReference type="Proteomes" id="UP000250189">
    <property type="component" value="Chromosome"/>
</dbReference>
<keyword evidence="4" id="KW-1185">Reference proteome</keyword>
<reference evidence="1 4" key="3">
    <citation type="submission" date="2016-04" db="EMBL/GenBank/DDBJ databases">
        <title>Complete genome sequence of Thermococcus chitonophagus type strain GC74.</title>
        <authorList>
            <person name="Oger P.M."/>
        </authorList>
    </citation>
    <scope>NUCLEOTIDE SEQUENCE [LARGE SCALE GENOMIC DNA]</scope>
    <source>
        <strain evidence="1 4">GC74</strain>
    </source>
</reference>
<accession>A0A161K9X8</accession>
<dbReference type="RefSeq" id="WP_068579194.1">
    <property type="nucleotide sequence ID" value="NZ_CP015193.1"/>
</dbReference>
<dbReference type="Proteomes" id="UP000093069">
    <property type="component" value="Chromosome I"/>
</dbReference>
<reference evidence="2" key="2">
    <citation type="submission" date="2016-01" db="EMBL/GenBank/DDBJ databases">
        <authorList>
            <person name="McClelland M."/>
            <person name="Jain A."/>
            <person name="Saraogi P."/>
            <person name="Mendelson R."/>
            <person name="Westerman R."/>
            <person name="SanMiguel P."/>
            <person name="Csonka L."/>
        </authorList>
    </citation>
    <scope>NUCLEOTIDE SEQUENCE</scope>
    <source>
        <strain evidence="2">1</strain>
    </source>
</reference>
<protein>
    <submittedName>
        <fullName evidence="2">Uncharacterized protein</fullName>
    </submittedName>
</protein>
<evidence type="ECO:0000313" key="1">
    <source>
        <dbReference type="EMBL" id="ASJ16174.1"/>
    </source>
</evidence>
<dbReference type="KEGG" id="tch:CHITON_2079"/>
<dbReference type="EMBL" id="LN999010">
    <property type="protein sequence ID" value="CUX78858.1"/>
    <property type="molecule type" value="Genomic_DNA"/>
</dbReference>
<gene>
    <name evidence="1" type="ORF">A3L04_03300</name>
    <name evidence="2" type="ORF">CHITON_2079</name>
</gene>
<reference evidence="3" key="1">
    <citation type="submission" date="2016-01" db="EMBL/GenBank/DDBJ databases">
        <authorList>
            <person name="Vorgias C.E."/>
        </authorList>
    </citation>
    <scope>NUCLEOTIDE SEQUENCE [LARGE SCALE GENOMIC DNA]</scope>
</reference>
<dbReference type="OrthoDB" id="85529at2157"/>
<name>A0A161K9X8_9EURY</name>